<reference evidence="1 2" key="1">
    <citation type="journal article" date="2012" name="Environ. Microbiol.">
        <title>The genome sequence of Desulfatibacillum alkenivorans AK-01: a blueprint for anaerobic alkane oxidation.</title>
        <authorList>
            <person name="Callaghan A.V."/>
            <person name="Morris B.E."/>
            <person name="Pereira I.A."/>
            <person name="McInerney M.J."/>
            <person name="Austin R.N."/>
            <person name="Groves J.T."/>
            <person name="Kukor J.J."/>
            <person name="Suflita J.M."/>
            <person name="Young L.Y."/>
            <person name="Zylstra G.J."/>
            <person name="Wawrik B."/>
        </authorList>
    </citation>
    <scope>NUCLEOTIDE SEQUENCE [LARGE SCALE GENOMIC DNA]</scope>
    <source>
        <strain evidence="1 2">AK-01</strain>
    </source>
</reference>
<dbReference type="AlphaFoldDB" id="B8FNK2"/>
<evidence type="ECO:0000313" key="1">
    <source>
        <dbReference type="EMBL" id="ACL06283.1"/>
    </source>
</evidence>
<accession>B8FNK2</accession>
<evidence type="ECO:0000313" key="2">
    <source>
        <dbReference type="Proteomes" id="UP000000739"/>
    </source>
</evidence>
<organism evidence="1 2">
    <name type="scientific">Desulfatibacillum aliphaticivorans</name>
    <dbReference type="NCBI Taxonomy" id="218208"/>
    <lineage>
        <taxon>Bacteria</taxon>
        <taxon>Pseudomonadati</taxon>
        <taxon>Thermodesulfobacteriota</taxon>
        <taxon>Desulfobacteria</taxon>
        <taxon>Desulfobacterales</taxon>
        <taxon>Desulfatibacillaceae</taxon>
        <taxon>Desulfatibacillum</taxon>
    </lineage>
</organism>
<name>B8FNK2_DESAL</name>
<protein>
    <submittedName>
        <fullName evidence="1">Uncharacterized protein</fullName>
    </submittedName>
</protein>
<gene>
    <name evidence="1" type="ordered locus">Dalk_4605</name>
</gene>
<proteinExistence type="predicted"/>
<dbReference type="Proteomes" id="UP000000739">
    <property type="component" value="Chromosome"/>
</dbReference>
<dbReference type="RefSeq" id="WP_015949322.1">
    <property type="nucleotide sequence ID" value="NC_011768.1"/>
</dbReference>
<dbReference type="KEGG" id="dal:Dalk_4605"/>
<dbReference type="HOGENOM" id="CLU_085467_0_0_7"/>
<keyword evidence="2" id="KW-1185">Reference proteome</keyword>
<sequence length="201" mass="22865">MGTRNLTAVFQDGEYKVAQYGQWDGYPSGQGLTILNFLTSQGNIDRLKDGLKKVRFLDDEKDAEFIKAYNDAAPEWSSDPDNRTPDQIHWCKTFASRDIGGGILESIASATEDEILLQNNIDFAGDSLLCEWSYVVDLDKGTLEVFEGFNNTELDPSERFASFKCEHNEYKQVKHKWTFKLDMLPLEDDFVSVLEPKDDAE</sequence>
<dbReference type="EMBL" id="CP001322">
    <property type="protein sequence ID" value="ACL06283.1"/>
    <property type="molecule type" value="Genomic_DNA"/>
</dbReference>